<dbReference type="PROSITE" id="PS51677">
    <property type="entry name" value="NODB"/>
    <property type="match status" value="1"/>
</dbReference>
<organism evidence="2 3">
    <name type="scientific">Clostridium chauvoei</name>
    <dbReference type="NCBI Taxonomy" id="46867"/>
    <lineage>
        <taxon>Bacteria</taxon>
        <taxon>Bacillati</taxon>
        <taxon>Bacillota</taxon>
        <taxon>Clostridia</taxon>
        <taxon>Eubacteriales</taxon>
        <taxon>Clostridiaceae</taxon>
        <taxon>Clostridium</taxon>
    </lineage>
</organism>
<gene>
    <name evidence="2" type="ORF">K4H94_11450</name>
</gene>
<evidence type="ECO:0000259" key="1">
    <source>
        <dbReference type="PROSITE" id="PS51677"/>
    </source>
</evidence>
<dbReference type="InterPro" id="IPR011330">
    <property type="entry name" value="Glyco_hydro/deAcase_b/a-brl"/>
</dbReference>
<dbReference type="SUPFAM" id="SSF88713">
    <property type="entry name" value="Glycoside hydrolase/deacetylase"/>
    <property type="match status" value="1"/>
</dbReference>
<reference evidence="2 3" key="1">
    <citation type="submission" date="2021-08" db="EMBL/GenBank/DDBJ databases">
        <title>Genome sequence analysis of Clostridium chauvoei strains of European origin and evaluation of typing options for outbreak investigations.</title>
        <authorList>
            <person name="Abdel-Glil M."/>
            <person name="Thomas P."/>
            <person name="Seyboldt C."/>
        </authorList>
    </citation>
    <scope>NUCLEOTIDE SEQUENCE [LARGE SCALE GENOMIC DNA]</scope>
    <source>
        <strain evidence="2 3">S0260-09</strain>
    </source>
</reference>
<dbReference type="PANTHER" id="PTHR10587">
    <property type="entry name" value="GLYCOSYL TRANSFERASE-RELATED"/>
    <property type="match status" value="1"/>
</dbReference>
<dbReference type="PANTHER" id="PTHR10587:SF125">
    <property type="entry name" value="POLYSACCHARIDE DEACETYLASE YHEN-RELATED"/>
    <property type="match status" value="1"/>
</dbReference>
<proteinExistence type="predicted"/>
<dbReference type="InterPro" id="IPR002509">
    <property type="entry name" value="NODB_dom"/>
</dbReference>
<dbReference type="Pfam" id="PF01522">
    <property type="entry name" value="Polysacc_deac_1"/>
    <property type="match status" value="1"/>
</dbReference>
<dbReference type="RefSeq" id="WP_021875146.1">
    <property type="nucleotide sequence ID" value="NZ_CP018624.1"/>
</dbReference>
<comment type="caution">
    <text evidence="2">The sequence shown here is derived from an EMBL/GenBank/DDBJ whole genome shotgun (WGS) entry which is preliminary data.</text>
</comment>
<feature type="domain" description="NodB homology" evidence="1">
    <location>
        <begin position="38"/>
        <end position="227"/>
    </location>
</feature>
<protein>
    <submittedName>
        <fullName evidence="2">Polysaccharide deacetylase</fullName>
    </submittedName>
</protein>
<name>A0ABD4RK90_9CLOT</name>
<sequence length="242" mass="27733">MKNKKYLLTALTLVLTFTLLFSFSINTKALDTDKEEEKVIYLTFDDGPGGKTTIQILDTLKKENVPATFFVIGEQIEGQEDTILRMKNEGHSIGLHSFSHEKAKLYRGSEGFLKEMLEDQDTLYKVTGEKYTILRFPFGCNNQTYKLDESMVNLLHDNKLRIYDWNTDSGDGANPNSAPETIIKKACSNKDKDKVILLMHCSYMHKNSAKALPTIIKYYKDQGYTFKAIDENTPEVYKIIKR</sequence>
<dbReference type="GeneID" id="66301153"/>
<dbReference type="AlphaFoldDB" id="A0ABD4RK90"/>
<dbReference type="EMBL" id="JAIFTX010000030">
    <property type="protein sequence ID" value="MBX7291615.1"/>
    <property type="molecule type" value="Genomic_DNA"/>
</dbReference>
<evidence type="ECO:0000313" key="3">
    <source>
        <dbReference type="Proteomes" id="UP000775179"/>
    </source>
</evidence>
<evidence type="ECO:0000313" key="2">
    <source>
        <dbReference type="EMBL" id="MBX7291615.1"/>
    </source>
</evidence>
<dbReference type="Gene3D" id="3.20.20.370">
    <property type="entry name" value="Glycoside hydrolase/deacetylase"/>
    <property type="match status" value="1"/>
</dbReference>
<dbReference type="Proteomes" id="UP000775179">
    <property type="component" value="Unassembled WGS sequence"/>
</dbReference>
<dbReference type="KEGG" id="cchv:BTM20_04690"/>
<dbReference type="InterPro" id="IPR050248">
    <property type="entry name" value="Polysacc_deacetylase_ArnD"/>
</dbReference>
<dbReference type="CDD" id="cd10944">
    <property type="entry name" value="CE4_SmPgdA_like"/>
    <property type="match status" value="1"/>
</dbReference>
<accession>A0ABD4RK90</accession>